<feature type="chain" id="PRO_5042277163" evidence="10">
    <location>
        <begin position="19"/>
        <end position="275"/>
    </location>
</feature>
<keyword evidence="4" id="KW-0479">Metal-binding</keyword>
<keyword evidence="13" id="KW-1185">Reference proteome</keyword>
<dbReference type="GO" id="GO:0008237">
    <property type="term" value="F:metallopeptidase activity"/>
    <property type="evidence" value="ECO:0007669"/>
    <property type="project" value="UniProtKB-KW"/>
</dbReference>
<dbReference type="EMBL" id="ONZQ02000005">
    <property type="protein sequence ID" value="SPO01474.1"/>
    <property type="molecule type" value="Genomic_DNA"/>
</dbReference>
<evidence type="ECO:0000256" key="5">
    <source>
        <dbReference type="ARBA" id="ARBA00022729"/>
    </source>
</evidence>
<dbReference type="Pfam" id="PF05572">
    <property type="entry name" value="Peptidase_M43"/>
    <property type="match status" value="1"/>
</dbReference>
<evidence type="ECO:0000256" key="6">
    <source>
        <dbReference type="ARBA" id="ARBA00022801"/>
    </source>
</evidence>
<evidence type="ECO:0000256" key="7">
    <source>
        <dbReference type="ARBA" id="ARBA00022833"/>
    </source>
</evidence>
<keyword evidence="9" id="KW-1015">Disulfide bond</keyword>
<evidence type="ECO:0000256" key="4">
    <source>
        <dbReference type="ARBA" id="ARBA00022723"/>
    </source>
</evidence>
<dbReference type="InterPro" id="IPR008754">
    <property type="entry name" value="Peptidase_M43"/>
</dbReference>
<dbReference type="InterPro" id="IPR024079">
    <property type="entry name" value="MetalloPept_cat_dom_sf"/>
</dbReference>
<sequence length="275" mass="29843">MLPKLTLVALGLSSLASASLTRSARPLTRCGAPEPSREQIKAAAALLPDRKTGEGKGFRAEPVTVATYFHVVSSSEDEEDGNISDEAIADQLQVMNDDYRDSGFSFFHADTTRTVDPDWATNSLDPSTDMDMKGSLRQGSYADLNIYLLKGLITNDGKNVLGRCYFPMSQPRDEDVVLDGCSVLAATVPGGSMERYNLGKTVSHEVGHWMGLYHTFHDGCDGGDGISDTPAQASPTEGCPPRRDSCPNHKGLDPIHNFMDYSDDVCLTEFTPLQM</sequence>
<dbReference type="CDD" id="cd04275">
    <property type="entry name" value="ZnMc_pappalysin_like"/>
    <property type="match status" value="1"/>
</dbReference>
<name>A0AAE8MWB9_9PEZI</name>
<dbReference type="PANTHER" id="PTHR47466">
    <property type="match status" value="1"/>
</dbReference>
<dbReference type="GO" id="GO:0046872">
    <property type="term" value="F:metal ion binding"/>
    <property type="evidence" value="ECO:0007669"/>
    <property type="project" value="UniProtKB-KW"/>
</dbReference>
<comment type="caution">
    <text evidence="12">The sequence shown here is derived from an EMBL/GenBank/DDBJ whole genome shotgun (WGS) entry which is preliminary data.</text>
</comment>
<dbReference type="Gene3D" id="3.40.390.10">
    <property type="entry name" value="Collagenase (Catalytic Domain)"/>
    <property type="match status" value="1"/>
</dbReference>
<evidence type="ECO:0000256" key="8">
    <source>
        <dbReference type="ARBA" id="ARBA00023049"/>
    </source>
</evidence>
<keyword evidence="7" id="KW-0862">Zinc</keyword>
<organism evidence="12 13">
    <name type="scientific">Cephalotrichum gorgonifer</name>
    <dbReference type="NCBI Taxonomy" id="2041049"/>
    <lineage>
        <taxon>Eukaryota</taxon>
        <taxon>Fungi</taxon>
        <taxon>Dikarya</taxon>
        <taxon>Ascomycota</taxon>
        <taxon>Pezizomycotina</taxon>
        <taxon>Sordariomycetes</taxon>
        <taxon>Hypocreomycetidae</taxon>
        <taxon>Microascales</taxon>
        <taxon>Microascaceae</taxon>
        <taxon>Cephalotrichum</taxon>
    </lineage>
</organism>
<dbReference type="SUPFAM" id="SSF55486">
    <property type="entry name" value="Metalloproteases ('zincins'), catalytic domain"/>
    <property type="match status" value="1"/>
</dbReference>
<reference evidence="12" key="1">
    <citation type="submission" date="2018-03" db="EMBL/GenBank/DDBJ databases">
        <authorList>
            <person name="Guldener U."/>
        </authorList>
    </citation>
    <scope>NUCLEOTIDE SEQUENCE</scope>
</reference>
<keyword evidence="8 12" id="KW-0482">Metalloprotease</keyword>
<evidence type="ECO:0000259" key="11">
    <source>
        <dbReference type="Pfam" id="PF05572"/>
    </source>
</evidence>
<keyword evidence="3" id="KW-0645">Protease</keyword>
<comment type="function">
    <text evidence="1">Secreted metalloproteinase that allows assimilation of proteinaceous substrates.</text>
</comment>
<evidence type="ECO:0000256" key="2">
    <source>
        <dbReference type="ARBA" id="ARBA00008721"/>
    </source>
</evidence>
<protein>
    <submittedName>
        <fullName evidence="12">Related to Extracellular metalloprotease MGG_08041</fullName>
    </submittedName>
</protein>
<dbReference type="GO" id="GO:0006508">
    <property type="term" value="P:proteolysis"/>
    <property type="evidence" value="ECO:0007669"/>
    <property type="project" value="UniProtKB-KW"/>
</dbReference>
<feature type="domain" description="Peptidase M43 pregnancy-associated plasma-A" evidence="11">
    <location>
        <begin position="145"/>
        <end position="272"/>
    </location>
</feature>
<feature type="signal peptide" evidence="10">
    <location>
        <begin position="1"/>
        <end position="18"/>
    </location>
</feature>
<comment type="similarity">
    <text evidence="2">Belongs to the peptidase M43B family.</text>
</comment>
<keyword evidence="5 10" id="KW-0732">Signal</keyword>
<evidence type="ECO:0000256" key="1">
    <source>
        <dbReference type="ARBA" id="ARBA00003174"/>
    </source>
</evidence>
<proteinExistence type="inferred from homology"/>
<dbReference type="PANTHER" id="PTHR47466:SF1">
    <property type="entry name" value="METALLOPROTEASE MEP1 (AFU_ORTHOLOGUE AFUA_1G07730)-RELATED"/>
    <property type="match status" value="1"/>
</dbReference>
<evidence type="ECO:0000313" key="13">
    <source>
        <dbReference type="Proteomes" id="UP001187682"/>
    </source>
</evidence>
<accession>A0AAE8MWB9</accession>
<gene>
    <name evidence="12" type="ORF">DNG_04147</name>
</gene>
<evidence type="ECO:0000256" key="3">
    <source>
        <dbReference type="ARBA" id="ARBA00022670"/>
    </source>
</evidence>
<evidence type="ECO:0000256" key="9">
    <source>
        <dbReference type="ARBA" id="ARBA00023157"/>
    </source>
</evidence>
<keyword evidence="6" id="KW-0378">Hydrolase</keyword>
<evidence type="ECO:0000256" key="10">
    <source>
        <dbReference type="SAM" id="SignalP"/>
    </source>
</evidence>
<dbReference type="AlphaFoldDB" id="A0AAE8MWB9"/>
<evidence type="ECO:0000313" key="12">
    <source>
        <dbReference type="EMBL" id="SPO01474.1"/>
    </source>
</evidence>
<dbReference type="Proteomes" id="UP001187682">
    <property type="component" value="Unassembled WGS sequence"/>
</dbReference>